<dbReference type="InterPro" id="IPR008936">
    <property type="entry name" value="Rho_GTPase_activation_prot"/>
</dbReference>
<feature type="compositionally biased region" description="Polar residues" evidence="1">
    <location>
        <begin position="594"/>
        <end position="605"/>
    </location>
</feature>
<feature type="compositionally biased region" description="Basic and acidic residues" evidence="1">
    <location>
        <begin position="286"/>
        <end position="296"/>
    </location>
</feature>
<dbReference type="AlphaFoldDB" id="A0A158QVB2"/>
<feature type="region of interest" description="Disordered" evidence="1">
    <location>
        <begin position="784"/>
        <end position="814"/>
    </location>
</feature>
<dbReference type="GO" id="GO:0007264">
    <property type="term" value="P:small GTPase-mediated signal transduction"/>
    <property type="evidence" value="ECO:0007669"/>
    <property type="project" value="InterPro"/>
</dbReference>
<evidence type="ECO:0000313" key="3">
    <source>
        <dbReference type="EMBL" id="VDD81578.1"/>
    </source>
</evidence>
<dbReference type="Proteomes" id="UP000267029">
    <property type="component" value="Unassembled WGS sequence"/>
</dbReference>
<reference evidence="3 4" key="1">
    <citation type="submission" date="2018-10" db="EMBL/GenBank/DDBJ databases">
        <authorList>
            <consortium name="Pathogen Informatics"/>
        </authorList>
    </citation>
    <scope>NUCLEOTIDE SEQUENCE [LARGE SCALE GENOMIC DNA]</scope>
</reference>
<name>A0A158QVB2_MESCO</name>
<keyword evidence="4" id="KW-1185">Reference proteome</keyword>
<accession>A0A158QVB2</accession>
<dbReference type="Gene3D" id="1.10.555.10">
    <property type="entry name" value="Rho GTPase activation protein"/>
    <property type="match status" value="1"/>
</dbReference>
<dbReference type="GO" id="GO:0005096">
    <property type="term" value="F:GTPase activator activity"/>
    <property type="evidence" value="ECO:0007669"/>
    <property type="project" value="InterPro"/>
</dbReference>
<feature type="compositionally biased region" description="Acidic residues" evidence="1">
    <location>
        <begin position="915"/>
        <end position="936"/>
    </location>
</feature>
<dbReference type="Gene3D" id="1.20.58.90">
    <property type="match status" value="1"/>
</dbReference>
<proteinExistence type="predicted"/>
<dbReference type="InterPro" id="IPR039767">
    <property type="entry name" value="RALBP1"/>
</dbReference>
<evidence type="ECO:0000259" key="2">
    <source>
        <dbReference type="PROSITE" id="PS50238"/>
    </source>
</evidence>
<feature type="compositionally biased region" description="Basic residues" evidence="1">
    <location>
        <begin position="156"/>
        <end position="166"/>
    </location>
</feature>
<feature type="compositionally biased region" description="Low complexity" evidence="1">
    <location>
        <begin position="630"/>
        <end position="643"/>
    </location>
</feature>
<feature type="region of interest" description="Disordered" evidence="1">
    <location>
        <begin position="722"/>
        <end position="766"/>
    </location>
</feature>
<feature type="region of interest" description="Disordered" evidence="1">
    <location>
        <begin position="281"/>
        <end position="313"/>
    </location>
</feature>
<dbReference type="InterPro" id="IPR000198">
    <property type="entry name" value="RhoGAP_dom"/>
</dbReference>
<dbReference type="PROSITE" id="PS50238">
    <property type="entry name" value="RHOGAP"/>
    <property type="match status" value="1"/>
</dbReference>
<dbReference type="PANTHER" id="PTHR12783">
    <property type="entry name" value="RALA BINDING PROTEIN 1 RALBP1"/>
    <property type="match status" value="1"/>
</dbReference>
<feature type="region of interest" description="Disordered" evidence="1">
    <location>
        <begin position="102"/>
        <end position="168"/>
    </location>
</feature>
<evidence type="ECO:0000313" key="4">
    <source>
        <dbReference type="Proteomes" id="UP000267029"/>
    </source>
</evidence>
<dbReference type="GO" id="GO:0031267">
    <property type="term" value="F:small GTPase binding"/>
    <property type="evidence" value="ECO:0007669"/>
    <property type="project" value="InterPro"/>
</dbReference>
<protein>
    <recommendedName>
        <fullName evidence="2">Rho-GAP domain-containing protein</fullName>
    </recommendedName>
</protein>
<dbReference type="Pfam" id="PF00620">
    <property type="entry name" value="RhoGAP"/>
    <property type="match status" value="2"/>
</dbReference>
<organism evidence="3 4">
    <name type="scientific">Mesocestoides corti</name>
    <name type="common">Flatworm</name>
    <dbReference type="NCBI Taxonomy" id="53468"/>
    <lineage>
        <taxon>Eukaryota</taxon>
        <taxon>Metazoa</taxon>
        <taxon>Spiralia</taxon>
        <taxon>Lophotrochozoa</taxon>
        <taxon>Platyhelminthes</taxon>
        <taxon>Cestoda</taxon>
        <taxon>Eucestoda</taxon>
        <taxon>Cyclophyllidea</taxon>
        <taxon>Mesocestoididae</taxon>
        <taxon>Mesocestoides</taxon>
    </lineage>
</organism>
<dbReference type="PANTHER" id="PTHR12783:SF5">
    <property type="entry name" value="RALA-BINDING PROTEIN 1"/>
    <property type="match status" value="1"/>
</dbReference>
<dbReference type="SUPFAM" id="SSF48350">
    <property type="entry name" value="GTPase activation domain, GAP"/>
    <property type="match status" value="1"/>
</dbReference>
<feature type="compositionally biased region" description="Polar residues" evidence="1">
    <location>
        <begin position="734"/>
        <end position="750"/>
    </location>
</feature>
<feature type="compositionally biased region" description="Basic and acidic residues" evidence="1">
    <location>
        <begin position="798"/>
        <end position="813"/>
    </location>
</feature>
<dbReference type="EMBL" id="UXSR01005382">
    <property type="protein sequence ID" value="VDD81578.1"/>
    <property type="molecule type" value="Genomic_DNA"/>
</dbReference>
<evidence type="ECO:0000256" key="1">
    <source>
        <dbReference type="SAM" id="MobiDB-lite"/>
    </source>
</evidence>
<dbReference type="STRING" id="53468.A0A158QVB2"/>
<feature type="domain" description="Rho-GAP" evidence="2">
    <location>
        <begin position="213"/>
        <end position="462"/>
    </location>
</feature>
<feature type="compositionally biased region" description="Low complexity" evidence="1">
    <location>
        <begin position="122"/>
        <end position="134"/>
    </location>
</feature>
<sequence length="993" mass="109894">MSRNASGFKKVVDAERVSINIAASESPESEHFWLPPVSTVEDSPALSSTSQPIAIAGTALTESPSILDHTIVRYGTPDESNLGVEDDAPLCSVVENSVKKSKTPGFRLASGKKSKPKKESQASLRLPLAAASADRPPPQADEPIFPEAATRPPKEAKHKVKAKSKDKKAGDGAAALEFPLKVATKRKKKHKKKVDVVEGTTVEPSVDKTVIGVTLKTALERNPSHDGVPLPAFFRYLVDFVEKYGLETEGIYRVPGVNSQVKQFLNVLNSGVEFPDIPPTSPAFSHCEKSPPKDVRGQYNPTTLERDSRLPPPFHGEAMSEWTSTSPSHSVFGSPPPHDPAVVTSVLKHFLRSLPEPVLTVEMSGAIESICDQLPDGPKRRQRLAELVHRLPRSNRYLLAWLLQHMTHVIDRAEVNKMTLANLVIVFSPTLRMSHRLLALLLSEPKDSDSIEIEIAESDLARPCGVQATRNPTLPHWLFPHSAFAYRPYKPPIPPPPSTEAFDLPDTLSELEEELFKQESLLAFTQHQIASGKASSEKDAFIWEVQHLVTKMKRKKALLELTDPAAILAELTRYEARLSRVQQELNSRPRGNEASDTSNTVSPRTASPDRASKPTNPRLPVSQFDLVSPSLASKRSSANKRASPTLEPCSARILDVGLWELQQTVAMLRRRLQSHTKKPPSPTQPPHQLVPSESLDVEEEFNFALREPVVKPDLPLPTQAAADVETLSPDRRTASTSEAPTFQPIASQDLPTVEAVEEAEEVPAPKVESFPVEWPATPVACTEEVEKAEPVEEGAVAAKEKEERESNVEDQRTQDQLPLDPASQYLLSVYNYWAVRQQELLACQHDLKSRIRSQQAEIARIEMCISQMVASGEVRERQVRQYFHENEHLLGSTHTFQPHHHRHCSLTASSLATSSDDDDGCDEDDDDDDDDDDGDEGEMAATLIQLMRDNARLEALNASHIENIIAERDSCAHLKVRPVSLPNLLHYRFIAHA</sequence>
<dbReference type="OrthoDB" id="10033734at2759"/>
<gene>
    <name evidence="3" type="ORF">MCOS_LOCUS7581</name>
</gene>
<feature type="region of interest" description="Disordered" evidence="1">
    <location>
        <begin position="582"/>
        <end position="645"/>
    </location>
</feature>
<feature type="region of interest" description="Disordered" evidence="1">
    <location>
        <begin position="671"/>
        <end position="690"/>
    </location>
</feature>
<dbReference type="SMART" id="SM00324">
    <property type="entry name" value="RhoGAP"/>
    <property type="match status" value="1"/>
</dbReference>
<feature type="region of interest" description="Disordered" evidence="1">
    <location>
        <begin position="910"/>
        <end position="936"/>
    </location>
</feature>